<evidence type="ECO:0000256" key="1">
    <source>
        <dbReference type="SAM" id="Phobius"/>
    </source>
</evidence>
<accession>A0A9X9XJT1</accession>
<feature type="transmembrane region" description="Helical" evidence="1">
    <location>
        <begin position="111"/>
        <end position="132"/>
    </location>
</feature>
<reference evidence="2" key="2">
    <citation type="journal article" date="2021" name="Syst. Appl. Microbiol.">
        <title>Roseomonas hellenica sp. nov., isolated from roots of wild-growing Alkanna tinctoria.</title>
        <authorList>
            <person name="Rat A."/>
            <person name="Naranjo H.D."/>
            <person name="Lebbe L."/>
            <person name="Cnockaert M."/>
            <person name="Krigas N."/>
            <person name="Grigoriadou K."/>
            <person name="Maloupa E."/>
            <person name="Willems A."/>
        </authorList>
    </citation>
    <scope>NUCLEOTIDE SEQUENCE</scope>
    <source>
        <strain evidence="2">LMG 31228</strain>
    </source>
</reference>
<protein>
    <submittedName>
        <fullName evidence="2">Sugar transporter</fullName>
    </submittedName>
</protein>
<organism evidence="2 3">
    <name type="scientific">Neoroseomonas eburnea</name>
    <dbReference type="NCBI Taxonomy" id="1346889"/>
    <lineage>
        <taxon>Bacteria</taxon>
        <taxon>Pseudomonadati</taxon>
        <taxon>Pseudomonadota</taxon>
        <taxon>Alphaproteobacteria</taxon>
        <taxon>Acetobacterales</taxon>
        <taxon>Acetobacteraceae</taxon>
        <taxon>Neoroseomonas</taxon>
    </lineage>
</organism>
<gene>
    <name evidence="2" type="ORF">GXW74_26095</name>
</gene>
<sequence length="139" mass="14725">MRPPVWFRLIAVLALLWNLAGVGAFAMQASMGAETVAALPPAQRDLWFGMPGWAWVAYGLAVAAGTLGAVGLLLRRGWALPAFVVGLATVVVQFTYPFLMTDALSVMGPGMAVLPLAIVVIAVAEVLAARAWRGRGWLH</sequence>
<feature type="transmembrane region" description="Helical" evidence="1">
    <location>
        <begin position="80"/>
        <end position="99"/>
    </location>
</feature>
<keyword evidence="2" id="KW-0762">Sugar transport</keyword>
<keyword evidence="3" id="KW-1185">Reference proteome</keyword>
<dbReference type="Proteomes" id="UP001138709">
    <property type="component" value="Unassembled WGS sequence"/>
</dbReference>
<dbReference type="AlphaFoldDB" id="A0A9X9XJT1"/>
<comment type="caution">
    <text evidence="2">The sequence shown here is derived from an EMBL/GenBank/DDBJ whole genome shotgun (WGS) entry which is preliminary data.</text>
</comment>
<keyword evidence="2" id="KW-0813">Transport</keyword>
<keyword evidence="1" id="KW-0812">Transmembrane</keyword>
<feature type="transmembrane region" description="Helical" evidence="1">
    <location>
        <begin position="54"/>
        <end position="73"/>
    </location>
</feature>
<name>A0A9X9XJT1_9PROT</name>
<evidence type="ECO:0000313" key="3">
    <source>
        <dbReference type="Proteomes" id="UP001138709"/>
    </source>
</evidence>
<reference evidence="2" key="1">
    <citation type="submission" date="2020-01" db="EMBL/GenBank/DDBJ databases">
        <authorList>
            <person name="Rat A."/>
        </authorList>
    </citation>
    <scope>NUCLEOTIDE SEQUENCE</scope>
    <source>
        <strain evidence="2">LMG 31228</strain>
    </source>
</reference>
<dbReference type="EMBL" id="JAAEDL010000048">
    <property type="protein sequence ID" value="MBR0683967.1"/>
    <property type="molecule type" value="Genomic_DNA"/>
</dbReference>
<evidence type="ECO:0000313" key="2">
    <source>
        <dbReference type="EMBL" id="MBR0683967.1"/>
    </source>
</evidence>
<proteinExistence type="predicted"/>
<keyword evidence="1" id="KW-0472">Membrane</keyword>
<keyword evidence="1" id="KW-1133">Transmembrane helix</keyword>